<keyword evidence="3" id="KW-0378">Hydrolase</keyword>
<comment type="caution">
    <text evidence="5">Lacks conserved residue(s) required for the propagation of feature annotation.</text>
</comment>
<dbReference type="GO" id="GO:0004252">
    <property type="term" value="F:serine-type endopeptidase activity"/>
    <property type="evidence" value="ECO:0007669"/>
    <property type="project" value="InterPro"/>
</dbReference>
<dbReference type="PROSITE" id="PS00138">
    <property type="entry name" value="SUBTILASE_SER"/>
    <property type="match status" value="1"/>
</dbReference>
<reference evidence="7" key="1">
    <citation type="submission" date="2023-07" db="EMBL/GenBank/DDBJ databases">
        <title>Between Cages and Wild: Unraveling the Impact of Captivity on Animal Microbiomes and Antimicrobial Resistance.</title>
        <authorList>
            <person name="Schmartz G.P."/>
            <person name="Rehner J."/>
            <person name="Schuff M.J."/>
            <person name="Becker S.L."/>
            <person name="Kravczyk M."/>
            <person name="Gurevich A."/>
            <person name="Francke R."/>
            <person name="Mueller R."/>
            <person name="Keller V."/>
            <person name="Keller A."/>
        </authorList>
    </citation>
    <scope>NUCLEOTIDE SEQUENCE</scope>
    <source>
        <strain evidence="7">S12M_St_49</strain>
    </source>
</reference>
<dbReference type="InterPro" id="IPR050131">
    <property type="entry name" value="Peptidase_S8_subtilisin-like"/>
</dbReference>
<organism evidence="7 8">
    <name type="scientific">Phoenicibacter congonensis</name>
    <dbReference type="NCBI Taxonomy" id="1944646"/>
    <lineage>
        <taxon>Bacteria</taxon>
        <taxon>Bacillati</taxon>
        <taxon>Actinomycetota</taxon>
        <taxon>Coriobacteriia</taxon>
        <taxon>Eggerthellales</taxon>
        <taxon>Eggerthellaceae</taxon>
        <taxon>Phoenicibacter</taxon>
    </lineage>
</organism>
<evidence type="ECO:0000313" key="8">
    <source>
        <dbReference type="Proteomes" id="UP001168575"/>
    </source>
</evidence>
<dbReference type="PROSITE" id="PS51892">
    <property type="entry name" value="SUBTILASE"/>
    <property type="match status" value="1"/>
</dbReference>
<dbReference type="Pfam" id="PF00082">
    <property type="entry name" value="Peptidase_S8"/>
    <property type="match status" value="1"/>
</dbReference>
<dbReference type="InterPro" id="IPR000209">
    <property type="entry name" value="Peptidase_S8/S53_dom"/>
</dbReference>
<dbReference type="InterPro" id="IPR023828">
    <property type="entry name" value="Peptidase_S8_Ser-AS"/>
</dbReference>
<dbReference type="Proteomes" id="UP001168575">
    <property type="component" value="Unassembled WGS sequence"/>
</dbReference>
<dbReference type="EMBL" id="JAUMVS010000222">
    <property type="protein sequence ID" value="MDO4842577.1"/>
    <property type="molecule type" value="Genomic_DNA"/>
</dbReference>
<dbReference type="Gene3D" id="3.40.50.200">
    <property type="entry name" value="Peptidase S8/S53 domain"/>
    <property type="match status" value="1"/>
</dbReference>
<dbReference type="AlphaFoldDB" id="A0AA43UBD2"/>
<evidence type="ECO:0000256" key="3">
    <source>
        <dbReference type="ARBA" id="ARBA00022801"/>
    </source>
</evidence>
<gene>
    <name evidence="7" type="ORF">Q3982_07890</name>
</gene>
<protein>
    <submittedName>
        <fullName evidence="7">S8 family serine peptidase</fullName>
    </submittedName>
</protein>
<keyword evidence="4" id="KW-0720">Serine protease</keyword>
<evidence type="ECO:0000256" key="2">
    <source>
        <dbReference type="ARBA" id="ARBA00022670"/>
    </source>
</evidence>
<feature type="non-terminal residue" evidence="7">
    <location>
        <position position="1"/>
    </location>
</feature>
<evidence type="ECO:0000259" key="6">
    <source>
        <dbReference type="Pfam" id="PF00082"/>
    </source>
</evidence>
<dbReference type="GO" id="GO:0006508">
    <property type="term" value="P:proteolysis"/>
    <property type="evidence" value="ECO:0007669"/>
    <property type="project" value="UniProtKB-KW"/>
</dbReference>
<evidence type="ECO:0000313" key="7">
    <source>
        <dbReference type="EMBL" id="MDO4842577.1"/>
    </source>
</evidence>
<name>A0AA43UBD2_9ACTN</name>
<keyword evidence="2" id="KW-0645">Protease</keyword>
<dbReference type="PANTHER" id="PTHR43806:SF11">
    <property type="entry name" value="CEREVISIN-RELATED"/>
    <property type="match status" value="1"/>
</dbReference>
<keyword evidence="8" id="KW-1185">Reference proteome</keyword>
<proteinExistence type="inferred from homology"/>
<evidence type="ECO:0000256" key="1">
    <source>
        <dbReference type="ARBA" id="ARBA00011073"/>
    </source>
</evidence>
<dbReference type="InterPro" id="IPR036852">
    <property type="entry name" value="Peptidase_S8/S53_dom_sf"/>
</dbReference>
<evidence type="ECO:0000256" key="4">
    <source>
        <dbReference type="ARBA" id="ARBA00022825"/>
    </source>
</evidence>
<comment type="similarity">
    <text evidence="1 5">Belongs to the peptidase S8 family.</text>
</comment>
<dbReference type="PANTHER" id="PTHR43806">
    <property type="entry name" value="PEPTIDASE S8"/>
    <property type="match status" value="1"/>
</dbReference>
<comment type="caution">
    <text evidence="7">The sequence shown here is derived from an EMBL/GenBank/DDBJ whole genome shotgun (WGS) entry which is preliminary data.</text>
</comment>
<sequence length="212" mass="22227">SDEAVVSVAATSWLGTPSYFTNYGKWVSLSAPGGDLSLNSTYGGVYSTSVAGDGGSAYEGINGTSMACPHVSGACALAVSWYYGAEKKKGLTNEMLKEALLSSVTPVDPFCDAPYFGNMGAGSLDTYQLLLAVKKVAMIPDVTVSRVGEVTVNLSEYFYKTDVLTYSVAAQGIVEVSLKDSVLTIKGVSKGKTVIRITDGNQSVRTINVTVK</sequence>
<feature type="domain" description="Peptidase S8/S53" evidence="6">
    <location>
        <begin position="5"/>
        <end position="105"/>
    </location>
</feature>
<dbReference type="SUPFAM" id="SSF52743">
    <property type="entry name" value="Subtilisin-like"/>
    <property type="match status" value="1"/>
</dbReference>
<evidence type="ECO:0000256" key="5">
    <source>
        <dbReference type="PROSITE-ProRule" id="PRU01240"/>
    </source>
</evidence>
<accession>A0AA43UBD2</accession>